<evidence type="ECO:0000256" key="6">
    <source>
        <dbReference type="SAM" id="MobiDB-lite"/>
    </source>
</evidence>
<evidence type="ECO:0000256" key="4">
    <source>
        <dbReference type="ARBA" id="ARBA00023163"/>
    </source>
</evidence>
<dbReference type="PANTHER" id="PTHR47338">
    <property type="entry name" value="ZN(II)2CYS6 TRANSCRIPTION FACTOR (EUROFUNG)-RELATED"/>
    <property type="match status" value="1"/>
</dbReference>
<proteinExistence type="predicted"/>
<dbReference type="GO" id="GO:0008270">
    <property type="term" value="F:zinc ion binding"/>
    <property type="evidence" value="ECO:0007669"/>
    <property type="project" value="InterPro"/>
</dbReference>
<dbReference type="AlphaFoldDB" id="A0A8H7PRK2"/>
<name>A0A8H7PRK2_MORIS</name>
<dbReference type="Pfam" id="PF04082">
    <property type="entry name" value="Fungal_trans"/>
    <property type="match status" value="1"/>
</dbReference>
<keyword evidence="4" id="KW-0804">Transcription</keyword>
<dbReference type="SMART" id="SM00906">
    <property type="entry name" value="Fungal_trans"/>
    <property type="match status" value="1"/>
</dbReference>
<dbReference type="CDD" id="cd12148">
    <property type="entry name" value="fungal_TF_MHR"/>
    <property type="match status" value="1"/>
</dbReference>
<dbReference type="PANTHER" id="PTHR47338:SF5">
    <property type="entry name" value="ZN(II)2CYS6 TRANSCRIPTION FACTOR (EUROFUNG)"/>
    <property type="match status" value="1"/>
</dbReference>
<dbReference type="GO" id="GO:0005634">
    <property type="term" value="C:nucleus"/>
    <property type="evidence" value="ECO:0007669"/>
    <property type="project" value="UniProtKB-SubCell"/>
</dbReference>
<keyword evidence="5" id="KW-0539">Nucleus</keyword>
<feature type="domain" description="Xylanolytic transcriptional activator regulatory" evidence="7">
    <location>
        <begin position="388"/>
        <end position="462"/>
    </location>
</feature>
<evidence type="ECO:0000256" key="3">
    <source>
        <dbReference type="ARBA" id="ARBA00023015"/>
    </source>
</evidence>
<accession>A0A8H7PRK2</accession>
<dbReference type="GO" id="GO:0003677">
    <property type="term" value="F:DNA binding"/>
    <property type="evidence" value="ECO:0007669"/>
    <property type="project" value="InterPro"/>
</dbReference>
<sequence length="661" mass="76279">MPQLLQIHEDSLSKFRINSADESFLNFKGNRQHSTYQFMGARKFTGSTTALDVNKSTVGIDRMDTNNLDQSHIRSATSQGQLAERRLPRTRQSAGYTCDRCLSKGAECRYSGRMRMYDKHRSEAQVQKLHKELSKISRTLDAMEPQLDKKSNSRATPNDTLALQTKSSDILSIQELVHIAGWNLIEGYDDSMTIETNIRLLDDLRSTLLELLKTMYSRAGQPLRSFSSNPIIPSSFSNVSANLKQKKSALHNRNMVVFDQLNRYASIIPMEDDVNNNMDVLDLKTMQEILITYADCGFPLMASSRLTAETCNMLMSSENRALKASVYCTSVFHGMKFHKHAHFNRDEIAKVLFPTAYELDLGEPNIAMIWQLLHLVSHDLDYGKIQKAYLNIGVLARICFALDLHRPCGYLKYEDIWSKEQAKRVFWCVWLFDTLVPQFFGLPDLMNPEEIKIDVPLIIDGMDRHDKERTEFFQQIINSRMVSRKITQTITGISSNDEAHLLSTFTNMEQVIREHYNGLPAWITQDIGLRDNSDTLWRRRTKYCTLIEACTNWICLYQSYLPPESSNGSLSHLEKLALNRCIESAKTLQDLFISWLSMTSKETDCMFRPYLYHYMTTIGIYKYLAVSSHVEAEIRHFSRLSLVRFLELYRQTPLYHARQVN</sequence>
<reference evidence="8" key="1">
    <citation type="submission" date="2020-12" db="EMBL/GenBank/DDBJ databases">
        <title>Metabolic potential, ecology and presence of endohyphal bacteria is reflected in genomic diversity of Mucoromycotina.</title>
        <authorList>
            <person name="Muszewska A."/>
            <person name="Okrasinska A."/>
            <person name="Steczkiewicz K."/>
            <person name="Drgas O."/>
            <person name="Orlowska M."/>
            <person name="Perlinska-Lenart U."/>
            <person name="Aleksandrzak-Piekarczyk T."/>
            <person name="Szatraj K."/>
            <person name="Zielenkiewicz U."/>
            <person name="Pilsyk S."/>
            <person name="Malc E."/>
            <person name="Mieczkowski P."/>
            <person name="Kruszewska J.S."/>
            <person name="Biernat P."/>
            <person name="Pawlowska J."/>
        </authorList>
    </citation>
    <scope>NUCLEOTIDE SEQUENCE</scope>
    <source>
        <strain evidence="8">WA0000067209</strain>
    </source>
</reference>
<evidence type="ECO:0000259" key="7">
    <source>
        <dbReference type="SMART" id="SM00906"/>
    </source>
</evidence>
<dbReference type="EMBL" id="JAEPQZ010000007">
    <property type="protein sequence ID" value="KAG2178967.1"/>
    <property type="molecule type" value="Genomic_DNA"/>
</dbReference>
<evidence type="ECO:0000256" key="5">
    <source>
        <dbReference type="ARBA" id="ARBA00023242"/>
    </source>
</evidence>
<dbReference type="OrthoDB" id="2399539at2759"/>
<evidence type="ECO:0000313" key="9">
    <source>
        <dbReference type="Proteomes" id="UP000654370"/>
    </source>
</evidence>
<keyword evidence="3" id="KW-0805">Transcription regulation</keyword>
<evidence type="ECO:0000256" key="2">
    <source>
        <dbReference type="ARBA" id="ARBA00022723"/>
    </source>
</evidence>
<organism evidence="8 9">
    <name type="scientific">Mortierella isabellina</name>
    <name type="common">Filamentous fungus</name>
    <name type="synonym">Umbelopsis isabellina</name>
    <dbReference type="NCBI Taxonomy" id="91625"/>
    <lineage>
        <taxon>Eukaryota</taxon>
        <taxon>Fungi</taxon>
        <taxon>Fungi incertae sedis</taxon>
        <taxon>Mucoromycota</taxon>
        <taxon>Mucoromycotina</taxon>
        <taxon>Umbelopsidomycetes</taxon>
        <taxon>Umbelopsidales</taxon>
        <taxon>Umbelopsidaceae</taxon>
        <taxon>Umbelopsis</taxon>
    </lineage>
</organism>
<comment type="caution">
    <text evidence="8">The sequence shown here is derived from an EMBL/GenBank/DDBJ whole genome shotgun (WGS) entry which is preliminary data.</text>
</comment>
<gene>
    <name evidence="8" type="ORF">INT43_001814</name>
</gene>
<dbReference type="InterPro" id="IPR007219">
    <property type="entry name" value="XnlR_reg_dom"/>
</dbReference>
<evidence type="ECO:0000313" key="8">
    <source>
        <dbReference type="EMBL" id="KAG2178967.1"/>
    </source>
</evidence>
<protein>
    <recommendedName>
        <fullName evidence="7">Xylanolytic transcriptional activator regulatory domain-containing protein</fullName>
    </recommendedName>
</protein>
<keyword evidence="2" id="KW-0479">Metal-binding</keyword>
<keyword evidence="9" id="KW-1185">Reference proteome</keyword>
<dbReference type="GO" id="GO:0000981">
    <property type="term" value="F:DNA-binding transcription factor activity, RNA polymerase II-specific"/>
    <property type="evidence" value="ECO:0007669"/>
    <property type="project" value="InterPro"/>
</dbReference>
<dbReference type="Proteomes" id="UP000654370">
    <property type="component" value="Unassembled WGS sequence"/>
</dbReference>
<comment type="subcellular location">
    <subcellularLocation>
        <location evidence="1">Nucleus</location>
    </subcellularLocation>
</comment>
<dbReference type="InterPro" id="IPR050815">
    <property type="entry name" value="TF_fung"/>
</dbReference>
<feature type="region of interest" description="Disordered" evidence="6">
    <location>
        <begin position="140"/>
        <end position="159"/>
    </location>
</feature>
<dbReference type="GO" id="GO:0006351">
    <property type="term" value="P:DNA-templated transcription"/>
    <property type="evidence" value="ECO:0007669"/>
    <property type="project" value="InterPro"/>
</dbReference>
<evidence type="ECO:0000256" key="1">
    <source>
        <dbReference type="ARBA" id="ARBA00004123"/>
    </source>
</evidence>